<dbReference type="EMBL" id="JYDW01000791">
    <property type="protein sequence ID" value="KRZ47442.1"/>
    <property type="molecule type" value="Genomic_DNA"/>
</dbReference>
<protein>
    <submittedName>
        <fullName evidence="1">Uncharacterized protein</fullName>
    </submittedName>
</protein>
<comment type="caution">
    <text evidence="1">The sequence shown here is derived from an EMBL/GenBank/DDBJ whole genome shotgun (WGS) entry which is preliminary data.</text>
</comment>
<organism evidence="1 2">
    <name type="scientific">Trichinella nativa</name>
    <dbReference type="NCBI Taxonomy" id="6335"/>
    <lineage>
        <taxon>Eukaryota</taxon>
        <taxon>Metazoa</taxon>
        <taxon>Ecdysozoa</taxon>
        <taxon>Nematoda</taxon>
        <taxon>Enoplea</taxon>
        <taxon>Dorylaimia</taxon>
        <taxon>Trichinellida</taxon>
        <taxon>Trichinellidae</taxon>
        <taxon>Trichinella</taxon>
    </lineage>
</organism>
<evidence type="ECO:0000313" key="1">
    <source>
        <dbReference type="EMBL" id="KRZ47442.1"/>
    </source>
</evidence>
<evidence type="ECO:0000313" key="2">
    <source>
        <dbReference type="Proteomes" id="UP000054721"/>
    </source>
</evidence>
<accession>A0A0V1KJY3</accession>
<sequence>MSTVGPGLWRGNRKRTWNMARKLTIEKRGNGENHIVGHEIWRETVKNLNWIVERKLKNVENKTQTLYDLESGEKK</sequence>
<proteinExistence type="predicted"/>
<keyword evidence="2" id="KW-1185">Reference proteome</keyword>
<reference evidence="1 2" key="1">
    <citation type="submission" date="2015-05" db="EMBL/GenBank/DDBJ databases">
        <title>Evolution of Trichinella species and genotypes.</title>
        <authorList>
            <person name="Korhonen P.K."/>
            <person name="Edoardo P."/>
            <person name="Giuseppe L.R."/>
            <person name="Gasser R.B."/>
        </authorList>
    </citation>
    <scope>NUCLEOTIDE SEQUENCE [LARGE SCALE GENOMIC DNA]</scope>
    <source>
        <strain evidence="1">ISS10</strain>
    </source>
</reference>
<dbReference type="AlphaFoldDB" id="A0A0V1KJY3"/>
<gene>
    <name evidence="1" type="ORF">T02_4666</name>
</gene>
<name>A0A0V1KJY3_9BILA</name>
<dbReference type="Proteomes" id="UP000054721">
    <property type="component" value="Unassembled WGS sequence"/>
</dbReference>